<keyword evidence="15" id="KW-1185">Reference proteome</keyword>
<feature type="domain" description="Cytochrome b561 bacterial/Ni-hydrogenase" evidence="13">
    <location>
        <begin position="9"/>
        <end position="220"/>
    </location>
</feature>
<evidence type="ECO:0000256" key="7">
    <source>
        <dbReference type="ARBA" id="ARBA00022723"/>
    </source>
</evidence>
<keyword evidence="5" id="KW-0349">Heme</keyword>
<dbReference type="PRINTS" id="PR00161">
    <property type="entry name" value="NIHGNASECYTB"/>
</dbReference>
<reference evidence="15" key="2">
    <citation type="submission" date="2011-03" db="EMBL/GenBank/DDBJ databases">
        <title>The complete genome of Hippea maritima DSM 10411.</title>
        <authorList>
            <consortium name="US DOE Joint Genome Institute (JGI-PGF)"/>
            <person name="Lucas S."/>
            <person name="Copeland A."/>
            <person name="Lapidus A."/>
            <person name="Bruce D."/>
            <person name="Goodwin L."/>
            <person name="Pitluck S."/>
            <person name="Peters L."/>
            <person name="Kyrpides N."/>
            <person name="Mavromatis K."/>
            <person name="Pagani I."/>
            <person name="Ivanova N."/>
            <person name="Mikhailova N."/>
            <person name="Lu M."/>
            <person name="Detter J.C."/>
            <person name="Tapia R."/>
            <person name="Han C."/>
            <person name="Land M."/>
            <person name="Hauser L."/>
            <person name="Markowitz V."/>
            <person name="Cheng J.-F."/>
            <person name="Hugenholtz P."/>
            <person name="Woyke T."/>
            <person name="Wu D."/>
            <person name="Spring S."/>
            <person name="Schroeder M."/>
            <person name="Brambilla E."/>
            <person name="Klenk H.-P."/>
            <person name="Eisen J.A."/>
        </authorList>
    </citation>
    <scope>NUCLEOTIDE SEQUENCE [LARGE SCALE GENOMIC DNA]</scope>
    <source>
        <strain evidence="15">ATCC 700847 / DSM 10411 / MH2</strain>
    </source>
</reference>
<dbReference type="STRING" id="760142.Hipma_1096"/>
<dbReference type="InterPro" id="IPR051542">
    <property type="entry name" value="Hydrogenase_cytochrome"/>
</dbReference>
<dbReference type="PANTHER" id="PTHR30485:SF0">
    <property type="entry name" value="NI_FE-HYDROGENASE 1 B-TYPE CYTOCHROME SUBUNIT-RELATED"/>
    <property type="match status" value="1"/>
</dbReference>
<dbReference type="InterPro" id="IPR011577">
    <property type="entry name" value="Cyt_b561_bac/Ni-Hgenase"/>
</dbReference>
<comment type="subcellular location">
    <subcellularLocation>
        <location evidence="1">Cell membrane</location>
        <topology evidence="1">Multi-pass membrane protein</topology>
    </subcellularLocation>
</comment>
<dbReference type="InParanoid" id="F2LWC8"/>
<evidence type="ECO:0000256" key="2">
    <source>
        <dbReference type="ARBA" id="ARBA00008622"/>
    </source>
</evidence>
<keyword evidence="9 12" id="KW-1133">Transmembrane helix</keyword>
<dbReference type="Gene3D" id="1.20.950.20">
    <property type="entry name" value="Transmembrane di-heme cytochromes, Chain C"/>
    <property type="match status" value="1"/>
</dbReference>
<keyword evidence="11 12" id="KW-0472">Membrane</keyword>
<evidence type="ECO:0000256" key="11">
    <source>
        <dbReference type="ARBA" id="ARBA00023136"/>
    </source>
</evidence>
<keyword evidence="6 12" id="KW-0812">Transmembrane</keyword>
<dbReference type="OrthoDB" id="197262at2"/>
<dbReference type="GO" id="GO:0020037">
    <property type="term" value="F:heme binding"/>
    <property type="evidence" value="ECO:0007669"/>
    <property type="project" value="TreeGrafter"/>
</dbReference>
<proteinExistence type="inferred from homology"/>
<dbReference type="GO" id="GO:0009055">
    <property type="term" value="F:electron transfer activity"/>
    <property type="evidence" value="ECO:0007669"/>
    <property type="project" value="InterPro"/>
</dbReference>
<dbReference type="Proteomes" id="UP000008139">
    <property type="component" value="Chromosome"/>
</dbReference>
<evidence type="ECO:0000256" key="10">
    <source>
        <dbReference type="ARBA" id="ARBA00023004"/>
    </source>
</evidence>
<dbReference type="RefSeq" id="WP_013682100.1">
    <property type="nucleotide sequence ID" value="NC_015318.1"/>
</dbReference>
<feature type="transmembrane region" description="Helical" evidence="12">
    <location>
        <begin position="130"/>
        <end position="150"/>
    </location>
</feature>
<keyword evidence="8" id="KW-0249">Electron transport</keyword>
<dbReference type="InterPro" id="IPR016174">
    <property type="entry name" value="Di-haem_cyt_TM"/>
</dbReference>
<sequence length="226" mass="26434">MCLKKKYEWTVGIRVLHWLTFLSIGVLVFTGFYIANPFWFTHTPGTKEAYDTFSMANVRFIHFVAAYIFIFAIILRLYYAFFSRFDADWKEFMFRWLNIGEWISTLKNYLTFKPYGVEGLKSKYNPVQSLAYFAFILASVLQIITGIVLYTMNDNSIRGVAFVQKLLFPVVQLFGGYPNIRIAHHLLMWFFIIFVIAHVYMVIAHDIGEKNGSLSSMFTGYKCEDE</sequence>
<keyword evidence="10" id="KW-0408">Iron</keyword>
<protein>
    <submittedName>
        <fullName evidence="14">Ni/Fe-hydrogenase, b-type cytochrome subunit</fullName>
    </submittedName>
</protein>
<feature type="transmembrane region" description="Helical" evidence="12">
    <location>
        <begin position="15"/>
        <end position="40"/>
    </location>
</feature>
<dbReference type="eggNOG" id="COG1969">
    <property type="taxonomic scope" value="Bacteria"/>
</dbReference>
<dbReference type="NCBIfam" id="TIGR02125">
    <property type="entry name" value="CytB-hydogenase"/>
    <property type="match status" value="1"/>
</dbReference>
<evidence type="ECO:0000313" key="15">
    <source>
        <dbReference type="Proteomes" id="UP000008139"/>
    </source>
</evidence>
<dbReference type="KEGG" id="hmr:Hipma_1096"/>
<feature type="transmembrane region" description="Helical" evidence="12">
    <location>
        <begin position="60"/>
        <end position="81"/>
    </location>
</feature>
<dbReference type="AlphaFoldDB" id="F2LWC8"/>
<dbReference type="InterPro" id="IPR000516">
    <property type="entry name" value="Ni-dep_Hydgase_cyt-B"/>
</dbReference>
<dbReference type="GO" id="GO:0022904">
    <property type="term" value="P:respiratory electron transport chain"/>
    <property type="evidence" value="ECO:0007669"/>
    <property type="project" value="InterPro"/>
</dbReference>
<reference evidence="14 15" key="1">
    <citation type="journal article" date="2011" name="Stand. Genomic Sci.">
        <title>Complete genome sequence of the thermophilic sulfur-reducer Hippea maritima type strain (MH(2)).</title>
        <authorList>
            <person name="Huntemann M."/>
            <person name="Lu M."/>
            <person name="Nolan M."/>
            <person name="Lapidus A."/>
            <person name="Lucas S."/>
            <person name="Hammon N."/>
            <person name="Deshpande S."/>
            <person name="Cheng J.F."/>
            <person name="Tapia R."/>
            <person name="Han C."/>
            <person name="Goodwin L."/>
            <person name="Pitluck S."/>
            <person name="Liolios K."/>
            <person name="Pagani I."/>
            <person name="Ivanova N."/>
            <person name="Ovchinikova G."/>
            <person name="Pati A."/>
            <person name="Chen A."/>
            <person name="Palaniappan K."/>
            <person name="Land M."/>
            <person name="Hauser L."/>
            <person name="Jeffries C.D."/>
            <person name="Detter J.C."/>
            <person name="Brambilla E.M."/>
            <person name="Rohde M."/>
            <person name="Spring S."/>
            <person name="Goker M."/>
            <person name="Woyke T."/>
            <person name="Bristow J."/>
            <person name="Eisen J.A."/>
            <person name="Markowitz V."/>
            <person name="Hugenholtz P."/>
            <person name="Kyrpides N.C."/>
            <person name="Klenk H.P."/>
            <person name="Mavromatis K."/>
        </authorList>
    </citation>
    <scope>NUCLEOTIDE SEQUENCE [LARGE SCALE GENOMIC DNA]</scope>
    <source>
        <strain evidence="15">ATCC 700847 / DSM 10411 / MH2</strain>
    </source>
</reference>
<dbReference type="SUPFAM" id="SSF81342">
    <property type="entry name" value="Transmembrane di-heme cytochromes"/>
    <property type="match status" value="1"/>
</dbReference>
<dbReference type="PANTHER" id="PTHR30485">
    <property type="entry name" value="NI/FE-HYDROGENASE 1 B-TYPE CYTOCHROME SUBUNIT"/>
    <property type="match status" value="1"/>
</dbReference>
<name>F2LWC8_HIPMA</name>
<comment type="similarity">
    <text evidence="2">Belongs to the HupC/HyaC/HydC family.</text>
</comment>
<evidence type="ECO:0000256" key="9">
    <source>
        <dbReference type="ARBA" id="ARBA00022989"/>
    </source>
</evidence>
<evidence type="ECO:0000256" key="3">
    <source>
        <dbReference type="ARBA" id="ARBA00022448"/>
    </source>
</evidence>
<evidence type="ECO:0000256" key="4">
    <source>
        <dbReference type="ARBA" id="ARBA00022475"/>
    </source>
</evidence>
<evidence type="ECO:0000256" key="5">
    <source>
        <dbReference type="ARBA" id="ARBA00022617"/>
    </source>
</evidence>
<keyword evidence="7" id="KW-0479">Metal-binding</keyword>
<dbReference type="GO" id="GO:0005506">
    <property type="term" value="F:iron ion binding"/>
    <property type="evidence" value="ECO:0007669"/>
    <property type="project" value="InterPro"/>
</dbReference>
<evidence type="ECO:0000256" key="1">
    <source>
        <dbReference type="ARBA" id="ARBA00004651"/>
    </source>
</evidence>
<accession>F2LWC8</accession>
<dbReference type="Pfam" id="PF01292">
    <property type="entry name" value="Ni_hydr_CYTB"/>
    <property type="match status" value="1"/>
</dbReference>
<keyword evidence="3" id="KW-0813">Transport</keyword>
<dbReference type="GO" id="GO:0005886">
    <property type="term" value="C:plasma membrane"/>
    <property type="evidence" value="ECO:0007669"/>
    <property type="project" value="UniProtKB-SubCell"/>
</dbReference>
<gene>
    <name evidence="14" type="ordered locus">Hipma_1096</name>
</gene>
<dbReference type="EMBL" id="CP002606">
    <property type="protein sequence ID" value="AEA34062.1"/>
    <property type="molecule type" value="Genomic_DNA"/>
</dbReference>
<evidence type="ECO:0000256" key="12">
    <source>
        <dbReference type="SAM" id="Phobius"/>
    </source>
</evidence>
<evidence type="ECO:0000259" key="13">
    <source>
        <dbReference type="Pfam" id="PF01292"/>
    </source>
</evidence>
<evidence type="ECO:0000256" key="6">
    <source>
        <dbReference type="ARBA" id="ARBA00022692"/>
    </source>
</evidence>
<evidence type="ECO:0000313" key="14">
    <source>
        <dbReference type="EMBL" id="AEA34062.1"/>
    </source>
</evidence>
<keyword evidence="4" id="KW-1003">Cell membrane</keyword>
<organism evidence="14 15">
    <name type="scientific">Hippea maritima (strain ATCC 700847 / DSM 10411 / MH2)</name>
    <dbReference type="NCBI Taxonomy" id="760142"/>
    <lineage>
        <taxon>Bacteria</taxon>
        <taxon>Pseudomonadati</taxon>
        <taxon>Campylobacterota</taxon>
        <taxon>Desulfurellia</taxon>
        <taxon>Desulfurellales</taxon>
        <taxon>Hippeaceae</taxon>
        <taxon>Hippea</taxon>
    </lineage>
</organism>
<feature type="transmembrane region" description="Helical" evidence="12">
    <location>
        <begin position="186"/>
        <end position="203"/>
    </location>
</feature>
<dbReference type="HOGENOM" id="CLU_075520_0_1_7"/>
<evidence type="ECO:0000256" key="8">
    <source>
        <dbReference type="ARBA" id="ARBA00022982"/>
    </source>
</evidence>
<dbReference type="FunCoup" id="F2LWC8">
    <property type="interactions" value="101"/>
</dbReference>